<dbReference type="Proteomes" id="UP001477870">
    <property type="component" value="Unassembled WGS sequence"/>
</dbReference>
<organism evidence="2 3">
    <name type="scientific">Ahrensia kielensis</name>
    <dbReference type="NCBI Taxonomy" id="76980"/>
    <lineage>
        <taxon>Bacteria</taxon>
        <taxon>Pseudomonadati</taxon>
        <taxon>Pseudomonadota</taxon>
        <taxon>Alphaproteobacteria</taxon>
        <taxon>Hyphomicrobiales</taxon>
        <taxon>Ahrensiaceae</taxon>
        <taxon>Ahrensia</taxon>
    </lineage>
</organism>
<keyword evidence="3" id="KW-1185">Reference proteome</keyword>
<dbReference type="SUPFAM" id="SSF55826">
    <property type="entry name" value="YbaK/ProRS associated domain"/>
    <property type="match status" value="1"/>
</dbReference>
<proteinExistence type="predicted"/>
<dbReference type="PANTHER" id="PTHR30411">
    <property type="entry name" value="CYTOPLASMIC PROTEIN"/>
    <property type="match status" value="1"/>
</dbReference>
<dbReference type="InterPro" id="IPR007214">
    <property type="entry name" value="YbaK/aa-tRNA-synth-assoc-dom"/>
</dbReference>
<reference evidence="2 3" key="1">
    <citation type="submission" date="2024-03" db="EMBL/GenBank/DDBJ databases">
        <title>Community enrichment and isolation of bacterial strains for fucoidan degradation.</title>
        <authorList>
            <person name="Sichert A."/>
        </authorList>
    </citation>
    <scope>NUCLEOTIDE SEQUENCE [LARGE SCALE GENOMIC DNA]</scope>
    <source>
        <strain evidence="2 3">AS62</strain>
    </source>
</reference>
<protein>
    <submittedName>
        <fullName evidence="2">YbaK/EbsC family protein</fullName>
    </submittedName>
</protein>
<comment type="caution">
    <text evidence="2">The sequence shown here is derived from an EMBL/GenBank/DDBJ whole genome shotgun (WGS) entry which is preliminary data.</text>
</comment>
<accession>A0ABU9T445</accession>
<dbReference type="CDD" id="cd04333">
    <property type="entry name" value="ProX_deacylase"/>
    <property type="match status" value="1"/>
</dbReference>
<evidence type="ECO:0000313" key="2">
    <source>
        <dbReference type="EMBL" id="MEM5500897.1"/>
    </source>
</evidence>
<evidence type="ECO:0000259" key="1">
    <source>
        <dbReference type="Pfam" id="PF04073"/>
    </source>
</evidence>
<dbReference type="Pfam" id="PF04073">
    <property type="entry name" value="tRNA_edit"/>
    <property type="match status" value="1"/>
</dbReference>
<evidence type="ECO:0000313" key="3">
    <source>
        <dbReference type="Proteomes" id="UP001477870"/>
    </source>
</evidence>
<sequence>MSKSVKRVEKAIHDLKLSASVQRMPETTRTAKDAAVACDCSVGQIVKSMIFEGVETGTLKLLLVSGQHNFDLDKAPEVFGEPLMRADPKRVRSETGFAIGGVSPIGHLSEIEAWMDDKLLDYEIVWAAAGAPNAVFSVAPADLSMATKAKTFRVA</sequence>
<dbReference type="PANTHER" id="PTHR30411:SF1">
    <property type="entry name" value="CYTOPLASMIC PROTEIN"/>
    <property type="match status" value="1"/>
</dbReference>
<dbReference type="InterPro" id="IPR036754">
    <property type="entry name" value="YbaK/aa-tRNA-synt-asso_dom_sf"/>
</dbReference>
<dbReference type="EMBL" id="JBBMQO010000002">
    <property type="protein sequence ID" value="MEM5500897.1"/>
    <property type="molecule type" value="Genomic_DNA"/>
</dbReference>
<name>A0ABU9T445_9HYPH</name>
<gene>
    <name evidence="2" type="ORF">WNY59_04780</name>
</gene>
<dbReference type="Gene3D" id="3.90.960.10">
    <property type="entry name" value="YbaK/aminoacyl-tRNA synthetase-associated domain"/>
    <property type="match status" value="1"/>
</dbReference>
<dbReference type="RefSeq" id="WP_342847271.1">
    <property type="nucleotide sequence ID" value="NZ_JBBMQO010000002.1"/>
</dbReference>
<feature type="domain" description="YbaK/aminoacyl-tRNA synthetase-associated" evidence="1">
    <location>
        <begin position="26"/>
        <end position="143"/>
    </location>
</feature>